<keyword evidence="2" id="KW-1185">Reference proteome</keyword>
<accession>A0A5M9K148</accession>
<protein>
    <submittedName>
        <fullName evidence="1">Uncharacterized protein</fullName>
    </submittedName>
</protein>
<comment type="caution">
    <text evidence="1">The sequence shown here is derived from an EMBL/GenBank/DDBJ whole genome shotgun (WGS) entry which is preliminary data.</text>
</comment>
<evidence type="ECO:0000313" key="1">
    <source>
        <dbReference type="EMBL" id="KAA8575514.1"/>
    </source>
</evidence>
<dbReference type="Proteomes" id="UP000322873">
    <property type="component" value="Unassembled WGS sequence"/>
</dbReference>
<name>A0A5M9K148_MONFR</name>
<sequence>MPTTFSDQVLQLSGATITTWLPLSTPWPSTAACSSLVYVGSGKDAGRIFGWDPLYQAVLDTGSPRCFAEEMVTWWFQPSSAIISLGPTFHCPAAYSTVATSVHSAGVTQVFCCPNDYKLSTLNPSHPPGDYPNQCMSTLTSGEILKYQTPTGGIYQPTSLTVSETLLVHGEHINDWNIADAVFASMTGALQASSNIASSSSPAATNALKSDVYTTTIGGSESVVTT</sequence>
<dbReference type="OrthoDB" id="4497263at2759"/>
<gene>
    <name evidence="1" type="ORF">EYC84_004663</name>
</gene>
<organism evidence="1 2">
    <name type="scientific">Monilinia fructicola</name>
    <name type="common">Brown rot fungus</name>
    <name type="synonym">Ciboria fructicola</name>
    <dbReference type="NCBI Taxonomy" id="38448"/>
    <lineage>
        <taxon>Eukaryota</taxon>
        <taxon>Fungi</taxon>
        <taxon>Dikarya</taxon>
        <taxon>Ascomycota</taxon>
        <taxon>Pezizomycotina</taxon>
        <taxon>Leotiomycetes</taxon>
        <taxon>Helotiales</taxon>
        <taxon>Sclerotiniaceae</taxon>
        <taxon>Monilinia</taxon>
    </lineage>
</organism>
<proteinExistence type="predicted"/>
<dbReference type="VEuPathDB" id="FungiDB:MFRU_002g00380"/>
<dbReference type="AlphaFoldDB" id="A0A5M9K148"/>
<dbReference type="EMBL" id="VICG01000002">
    <property type="protein sequence ID" value="KAA8575514.1"/>
    <property type="molecule type" value="Genomic_DNA"/>
</dbReference>
<reference evidence="1 2" key="1">
    <citation type="submission" date="2019-06" db="EMBL/GenBank/DDBJ databases">
        <title>Genome Sequence of the Brown Rot Fungal Pathogen Monilinia fructicola.</title>
        <authorList>
            <person name="De Miccolis Angelini R.M."/>
            <person name="Landi L."/>
            <person name="Abate D."/>
            <person name="Pollastro S."/>
            <person name="Romanazzi G."/>
            <person name="Faretra F."/>
        </authorList>
    </citation>
    <scope>NUCLEOTIDE SEQUENCE [LARGE SCALE GENOMIC DNA]</scope>
    <source>
        <strain evidence="1 2">Mfrc123</strain>
    </source>
</reference>
<evidence type="ECO:0000313" key="2">
    <source>
        <dbReference type="Proteomes" id="UP000322873"/>
    </source>
</evidence>